<sequence length="697" mass="77903">MTSTSYLSTSTTAIPTVTGSSIAMSVCSSSSNISARVSPHPGQPTSSRDTQVCFSKKKDKVKKKVIWGIEVAEELLWKGWELGKEITKNLALRNLSLKIQKMKYRPPKTKFFFTAMPQTIFLSPGITFTLPIIFRPLEEKEYTDQLWFEKEEGKFFVDLRATLPCHSLICPPSLQLPMCAMGDMAEAWFCLDNVGDLPTFFTWEFSSPFQMLPSTGLLQPGQACQIKVTFQPLMAIIYEVQATCWYGEGSKQKSSIQLQAAGKCAQLLVSIKGPEDQDVEGFQKVLHFGSVAVGCTAERQIKLYNPSVVSAPFRIEVAQDMLPKDQAFSCPTACGIVPPGKKKYVSVFFHPKTLDVKTMDYVTVMPSGCASQTLVKVVGFCRGPDVSLQHYCINFSWIHLGERSEQSLWIENKSDCTAHFQFAIDCQESVFSIRPTFGTLVGKARMTLLCAFQPTHPIIYFRRVACLIHHQDPLFLDLIGTCHSDSTKPAILKPQHLVWYRTHLARGLTLYPPDILGQMLSEKKLEQDKNGALMIPMEDLEDVPAPQYPIIPPMTEYFYDGTKDLAIFPPPVSLEPVEVDFGACTGPEDPNPVPLCLVNHTKGRIIVVWTHRSNCPFWVTPETCDVPPLKSTAMRLHFHPPHPNSLYVVELEAFAIYKVDTQLLSTPARQHVRFLGCMPSPVLPNTAATSHREPPST</sequence>
<dbReference type="Proteomes" id="UP000527355">
    <property type="component" value="Unassembled WGS sequence"/>
</dbReference>
<protein>
    <submittedName>
        <fullName evidence="9">Cilia and flagella associated protein 65</fullName>
    </submittedName>
</protein>
<dbReference type="PANTHER" id="PTHR46127">
    <property type="entry name" value="CILIA- AND FLAGELLA-ASSOCIATED PROTEIN 65"/>
    <property type="match status" value="1"/>
</dbReference>
<dbReference type="Pfam" id="PF24507">
    <property type="entry name" value="Ig_CFAP65_4th"/>
    <property type="match status" value="1"/>
</dbReference>
<organism evidence="9 10">
    <name type="scientific">Myotis myotis</name>
    <name type="common">Greater mouse-eared bat</name>
    <name type="synonym">Vespertilio myotis</name>
    <dbReference type="NCBI Taxonomy" id="51298"/>
    <lineage>
        <taxon>Eukaryota</taxon>
        <taxon>Metazoa</taxon>
        <taxon>Chordata</taxon>
        <taxon>Craniata</taxon>
        <taxon>Vertebrata</taxon>
        <taxon>Euteleostomi</taxon>
        <taxon>Mammalia</taxon>
        <taxon>Eutheria</taxon>
        <taxon>Laurasiatheria</taxon>
        <taxon>Chiroptera</taxon>
        <taxon>Yangochiroptera</taxon>
        <taxon>Vespertilionidae</taxon>
        <taxon>Myotis</taxon>
    </lineage>
</organism>
<comment type="caution">
    <text evidence="9">The sequence shown here is derived from an EMBL/GenBank/DDBJ whole genome shotgun (WGS) entry which is preliminary data.</text>
</comment>
<evidence type="ECO:0000256" key="5">
    <source>
        <dbReference type="ARBA" id="ARBA00023273"/>
    </source>
</evidence>
<evidence type="ECO:0000313" key="9">
    <source>
        <dbReference type="EMBL" id="KAF6336291.1"/>
    </source>
</evidence>
<keyword evidence="6" id="KW-0812">Transmembrane</keyword>
<dbReference type="GO" id="GO:0007288">
    <property type="term" value="P:sperm axoneme assembly"/>
    <property type="evidence" value="ECO:0007669"/>
    <property type="project" value="TreeGrafter"/>
</dbReference>
<dbReference type="GO" id="GO:0036126">
    <property type="term" value="C:sperm flagellum"/>
    <property type="evidence" value="ECO:0007669"/>
    <property type="project" value="TreeGrafter"/>
</dbReference>
<accession>A0A7J7WG42</accession>
<dbReference type="Gene3D" id="2.60.40.10">
    <property type="entry name" value="Immunoglobulins"/>
    <property type="match status" value="3"/>
</dbReference>
<dbReference type="InterPro" id="IPR052614">
    <property type="entry name" value="CFAP65"/>
</dbReference>
<evidence type="ECO:0000256" key="6">
    <source>
        <dbReference type="SAM" id="Phobius"/>
    </source>
</evidence>
<dbReference type="SUPFAM" id="SSF49354">
    <property type="entry name" value="PapD-like"/>
    <property type="match status" value="1"/>
</dbReference>
<dbReference type="AlphaFoldDB" id="A0A7J7WG42"/>
<keyword evidence="6" id="KW-1133">Transmembrane helix</keyword>
<keyword evidence="9" id="KW-0282">Flagellum</keyword>
<dbReference type="Pfam" id="PF22544">
    <property type="entry name" value="HYDIN_VesB_CFA65-like_Ig"/>
    <property type="match status" value="1"/>
</dbReference>
<dbReference type="InterPro" id="IPR008962">
    <property type="entry name" value="PapD-like_sf"/>
</dbReference>
<keyword evidence="4" id="KW-0969">Cilium</keyword>
<gene>
    <name evidence="9" type="ORF">mMyoMyo1_002726</name>
</gene>
<evidence type="ECO:0000259" key="7">
    <source>
        <dbReference type="Pfam" id="PF22544"/>
    </source>
</evidence>
<dbReference type="VEuPathDB" id="HostDB:GeneID_118661491"/>
<evidence type="ECO:0000256" key="2">
    <source>
        <dbReference type="ARBA" id="ARBA00004496"/>
    </source>
</evidence>
<feature type="domain" description="CFAP65 fourth Ig-like" evidence="8">
    <location>
        <begin position="392"/>
        <end position="485"/>
    </location>
</feature>
<dbReference type="GO" id="GO:0005737">
    <property type="term" value="C:cytoplasm"/>
    <property type="evidence" value="ECO:0007669"/>
    <property type="project" value="TreeGrafter"/>
</dbReference>
<keyword evidence="3" id="KW-0963">Cytoplasm</keyword>
<evidence type="ECO:0000256" key="3">
    <source>
        <dbReference type="ARBA" id="ARBA00022490"/>
    </source>
</evidence>
<reference evidence="9 10" key="1">
    <citation type="journal article" date="2020" name="Nature">
        <title>Six reference-quality genomes reveal evolution of bat adaptations.</title>
        <authorList>
            <person name="Jebb D."/>
            <person name="Huang Z."/>
            <person name="Pippel M."/>
            <person name="Hughes G.M."/>
            <person name="Lavrichenko K."/>
            <person name="Devanna P."/>
            <person name="Winkler S."/>
            <person name="Jermiin L.S."/>
            <person name="Skirmuntt E.C."/>
            <person name="Katzourakis A."/>
            <person name="Burkitt-Gray L."/>
            <person name="Ray D.A."/>
            <person name="Sullivan K.A.M."/>
            <person name="Roscito J.G."/>
            <person name="Kirilenko B.M."/>
            <person name="Davalos L.M."/>
            <person name="Corthals A.P."/>
            <person name="Power M.L."/>
            <person name="Jones G."/>
            <person name="Ransome R.D."/>
            <person name="Dechmann D.K.N."/>
            <person name="Locatelli A.G."/>
            <person name="Puechmaille S.J."/>
            <person name="Fedrigo O."/>
            <person name="Jarvis E.D."/>
            <person name="Hiller M."/>
            <person name="Vernes S.C."/>
            <person name="Myers E.W."/>
            <person name="Teeling E.C."/>
        </authorList>
    </citation>
    <scope>NUCLEOTIDE SEQUENCE [LARGE SCALE GENOMIC DNA]</scope>
    <source>
        <strain evidence="9">MMyoMyo1</strain>
        <tissue evidence="9">Flight muscle</tissue>
    </source>
</reference>
<dbReference type="InterPro" id="IPR053879">
    <property type="entry name" value="HYDIN_VesB_CFA65-like_Ig"/>
</dbReference>
<evidence type="ECO:0000256" key="1">
    <source>
        <dbReference type="ARBA" id="ARBA00004138"/>
    </source>
</evidence>
<keyword evidence="10" id="KW-1185">Reference proteome</keyword>
<dbReference type="EMBL" id="JABWUV010000008">
    <property type="protein sequence ID" value="KAF6336291.1"/>
    <property type="molecule type" value="Genomic_DNA"/>
</dbReference>
<evidence type="ECO:0000256" key="4">
    <source>
        <dbReference type="ARBA" id="ARBA00023069"/>
    </source>
</evidence>
<dbReference type="InterPro" id="IPR013783">
    <property type="entry name" value="Ig-like_fold"/>
</dbReference>
<dbReference type="PANTHER" id="PTHR46127:SF1">
    <property type="entry name" value="CILIA- AND FLAGELLA-ASSOCIATED PROTEIN 65"/>
    <property type="match status" value="1"/>
</dbReference>
<feature type="transmembrane region" description="Helical" evidence="6">
    <location>
        <begin position="111"/>
        <end position="134"/>
    </location>
</feature>
<name>A0A7J7WG42_MYOMY</name>
<feature type="domain" description="HYDIN/VesB/CFA65-like Ig-like" evidence="7">
    <location>
        <begin position="174"/>
        <end position="259"/>
    </location>
</feature>
<keyword evidence="5" id="KW-0966">Cell projection</keyword>
<dbReference type="InterPro" id="IPR058536">
    <property type="entry name" value="Ig_CFAP65_4th"/>
</dbReference>
<evidence type="ECO:0000313" key="10">
    <source>
        <dbReference type="Proteomes" id="UP000527355"/>
    </source>
</evidence>
<evidence type="ECO:0000259" key="8">
    <source>
        <dbReference type="Pfam" id="PF24507"/>
    </source>
</evidence>
<comment type="subcellular location">
    <subcellularLocation>
        <location evidence="1">Cell projection</location>
        <location evidence="1">Cilium</location>
    </subcellularLocation>
    <subcellularLocation>
        <location evidence="2">Cytoplasm</location>
    </subcellularLocation>
</comment>
<keyword evidence="6" id="KW-0472">Membrane</keyword>
<proteinExistence type="predicted"/>